<evidence type="ECO:0000313" key="7">
    <source>
        <dbReference type="EMBL" id="KAK4525734.1"/>
    </source>
</evidence>
<evidence type="ECO:0000313" key="8">
    <source>
        <dbReference type="Proteomes" id="UP001300502"/>
    </source>
</evidence>
<feature type="region of interest" description="Disordered" evidence="5">
    <location>
        <begin position="1"/>
        <end position="38"/>
    </location>
</feature>
<evidence type="ECO:0000256" key="2">
    <source>
        <dbReference type="ARBA" id="ARBA00023015"/>
    </source>
</evidence>
<evidence type="ECO:0000256" key="3">
    <source>
        <dbReference type="ARBA" id="ARBA00023163"/>
    </source>
</evidence>
<proteinExistence type="predicted"/>
<dbReference type="GO" id="GO:0005634">
    <property type="term" value="C:nucleus"/>
    <property type="evidence" value="ECO:0007669"/>
    <property type="project" value="UniProtKB-SubCell"/>
</dbReference>
<accession>A0AAV9IEJ3</accession>
<keyword evidence="8" id="KW-1185">Reference proteome</keyword>
<dbReference type="InterPro" id="IPR037259">
    <property type="entry name" value="BRK_sf"/>
</dbReference>
<feature type="region of interest" description="Disordered" evidence="5">
    <location>
        <begin position="428"/>
        <end position="456"/>
    </location>
</feature>
<keyword evidence="4" id="KW-0539">Nucleus</keyword>
<evidence type="ECO:0000259" key="6">
    <source>
        <dbReference type="Pfam" id="PF07533"/>
    </source>
</evidence>
<name>A0AAV9IEJ3_9RHOD</name>
<feature type="compositionally biased region" description="Basic and acidic residues" evidence="5">
    <location>
        <begin position="217"/>
        <end position="228"/>
    </location>
</feature>
<evidence type="ECO:0000256" key="1">
    <source>
        <dbReference type="ARBA" id="ARBA00004123"/>
    </source>
</evidence>
<dbReference type="Proteomes" id="UP001300502">
    <property type="component" value="Unassembled WGS sequence"/>
</dbReference>
<dbReference type="EMBL" id="JANCYU010000033">
    <property type="protein sequence ID" value="KAK4525734.1"/>
    <property type="molecule type" value="Genomic_DNA"/>
</dbReference>
<protein>
    <recommendedName>
        <fullName evidence="6">BRK domain-containing protein</fullName>
    </recommendedName>
</protein>
<dbReference type="AlphaFoldDB" id="A0AAV9IEJ3"/>
<sequence length="456" mass="49995">MFPGQPYETRRASLNQQTRLTPEKRWGRGKGWRDTSYSSTTETADMYSDGVNSEEGSQHVTIWNRIECRKVAGNAAPLRRNLERYLAKHPECEVYTGQDKNLDGSVAIGSVDPKTGSTIVAGNEHVPMWNKIEERKITGNAAPLRKNVEAYLAKHPECEIYVGQDREPQLGLESKEEEKPVSKRDSFSMDMSGRFRDSVLFQPTLTTQDSFVTSEGVDDHVGVREEQVPRLNPPLTDNISMSLDSNSGVLMDQGNPALDTGTDQRHTLGITSQSPMWNEHHNSNGMLWHSTNAMNNYSSSWNRSFLASNNLYGYSPNNAGILPPIHGRAVPIPGRDSTGNNSLYGMEDASWSSTFFVGSYGAGSGLTPLAGSLDMEMYPENMSPSVFLLSGQSPANATPSSLRCFPWKNIASNNSSAVGGGTTNSNNYSTSILPNNNNNSNNNNNARPFMGLPQGP</sequence>
<comment type="subcellular location">
    <subcellularLocation>
        <location evidence="1">Nucleus</location>
    </subcellularLocation>
</comment>
<comment type="caution">
    <text evidence="7">The sequence shown here is derived from an EMBL/GenBank/DDBJ whole genome shotgun (WGS) entry which is preliminary data.</text>
</comment>
<keyword evidence="2" id="KW-0805">Transcription regulation</keyword>
<reference evidence="7 8" key="1">
    <citation type="submission" date="2022-07" db="EMBL/GenBank/DDBJ databases">
        <title>Genome-wide signatures of adaptation to extreme environments.</title>
        <authorList>
            <person name="Cho C.H."/>
            <person name="Yoon H.S."/>
        </authorList>
    </citation>
    <scope>NUCLEOTIDE SEQUENCE [LARGE SCALE GENOMIC DNA]</scope>
    <source>
        <strain evidence="7 8">108.79 E11</strain>
    </source>
</reference>
<gene>
    <name evidence="7" type="ORF">GAYE_SCF16G3643</name>
</gene>
<evidence type="ECO:0000256" key="5">
    <source>
        <dbReference type="SAM" id="MobiDB-lite"/>
    </source>
</evidence>
<dbReference type="SUPFAM" id="SSF160481">
    <property type="entry name" value="BRK domain-like"/>
    <property type="match status" value="2"/>
</dbReference>
<feature type="compositionally biased region" description="Polar residues" evidence="5">
    <location>
        <begin position="235"/>
        <end position="248"/>
    </location>
</feature>
<feature type="domain" description="BRK" evidence="6">
    <location>
        <begin position="56"/>
        <end position="94"/>
    </location>
</feature>
<organism evidence="7 8">
    <name type="scientific">Galdieria yellowstonensis</name>
    <dbReference type="NCBI Taxonomy" id="3028027"/>
    <lineage>
        <taxon>Eukaryota</taxon>
        <taxon>Rhodophyta</taxon>
        <taxon>Bangiophyceae</taxon>
        <taxon>Galdieriales</taxon>
        <taxon>Galdieriaceae</taxon>
        <taxon>Galdieria</taxon>
    </lineage>
</organism>
<feature type="region of interest" description="Disordered" evidence="5">
    <location>
        <begin position="213"/>
        <end position="267"/>
    </location>
</feature>
<keyword evidence="3" id="KW-0804">Transcription</keyword>
<dbReference type="Gene3D" id="3.40.5.120">
    <property type="match status" value="2"/>
</dbReference>
<feature type="domain" description="BRK" evidence="6">
    <location>
        <begin position="122"/>
        <end position="159"/>
    </location>
</feature>
<feature type="compositionally biased region" description="Low complexity" evidence="5">
    <location>
        <begin position="435"/>
        <end position="445"/>
    </location>
</feature>
<evidence type="ECO:0000256" key="4">
    <source>
        <dbReference type="ARBA" id="ARBA00023242"/>
    </source>
</evidence>
<dbReference type="Pfam" id="PF07533">
    <property type="entry name" value="BRK"/>
    <property type="match status" value="2"/>
</dbReference>
<feature type="region of interest" description="Disordered" evidence="5">
    <location>
        <begin position="169"/>
        <end position="189"/>
    </location>
</feature>
<dbReference type="InterPro" id="IPR006576">
    <property type="entry name" value="BRK_domain"/>
</dbReference>